<evidence type="ECO:0000256" key="1">
    <source>
        <dbReference type="SAM" id="MobiDB-lite"/>
    </source>
</evidence>
<dbReference type="RefSeq" id="XP_033809770.1">
    <property type="nucleotide sequence ID" value="XM_033953879.1"/>
</dbReference>
<protein>
    <submittedName>
        <fullName evidence="3">Coiled-coil domain-containing protein 60 isoform X1</fullName>
    </submittedName>
</protein>
<reference evidence="3" key="1">
    <citation type="submission" date="2025-08" db="UniProtKB">
        <authorList>
            <consortium name="RefSeq"/>
        </authorList>
    </citation>
    <scope>IDENTIFICATION</scope>
</reference>
<dbReference type="PANTHER" id="PTHR34754:SF1">
    <property type="entry name" value="COILED-COIL DOMAIN-CONTAINING PROTEIN 60"/>
    <property type="match status" value="1"/>
</dbReference>
<dbReference type="GeneID" id="117364562"/>
<accession>A0A6P8RVP4</accession>
<dbReference type="Pfam" id="PF15769">
    <property type="entry name" value="DUF4698"/>
    <property type="match status" value="1"/>
</dbReference>
<feature type="region of interest" description="Disordered" evidence="1">
    <location>
        <begin position="306"/>
        <end position="334"/>
    </location>
</feature>
<feature type="region of interest" description="Disordered" evidence="1">
    <location>
        <begin position="392"/>
        <end position="418"/>
    </location>
</feature>
<dbReference type="KEGG" id="gsh:117364562"/>
<dbReference type="OrthoDB" id="10017343at2759"/>
<evidence type="ECO:0000313" key="3">
    <source>
        <dbReference type="RefSeq" id="XP_033809770.1"/>
    </source>
</evidence>
<sequence>MCCSGNPGQRGSFSRAMLERRSGFLRFDSSFGRAEGEMPGDRSRPLSACTSADLQETKMKESVAEENPLALLKTDTVDEGSAEKMKALNIKHREKDLNSFNKNLLHTRHLISAVKKGHGYFHLLKKEEEMKTKVLPAEKQRLELQSTSQEDIVDVQKEETRMMDSGQASFLRTDDSLQKRPRRMKQTSTRPFTPVYNSLFSDKLSEVDPMALFRQLCALHWLLEALNEESSTTTTMTPVYNCWNAREPGGCRTTLKGINKEKAVQLKWEHFVTPGKTKKFLQRSVRSQYFPRRKSSFMSVSRLSGLSSTMDSTSSLIDSGATTEGHREGEDSDSVASSSFILCKSSQENENAMSDYLRSLREMIQAHVARDLAADGRYQKINLVWTAPENQNQDKTCSSATDETPNAKTEVQKSKRPPLNNETAASQFITGKSSLSLDMRRKFSKVTDEAVSCLNKNVEAMEGRRQVFNAQKLNSLRTMTHFQKDLHRMRKSFLHVTQSCRNSKNWLFSLFTRIPDDVKKIPKIEKILSKLERFTDIHYEGIRPRTFLKVLNGLRIWELCSPDLCVAIEFVRENLVQMSENDYTAWLHSRVVISSRPQSAPATG</sequence>
<dbReference type="FunCoup" id="A0A6P8RVP4">
    <property type="interactions" value="15"/>
</dbReference>
<dbReference type="InterPro" id="IPR031526">
    <property type="entry name" value="DUF4698"/>
</dbReference>
<feature type="compositionally biased region" description="Low complexity" evidence="1">
    <location>
        <begin position="306"/>
        <end position="319"/>
    </location>
</feature>
<dbReference type="AlphaFoldDB" id="A0A6P8RVP4"/>
<name>A0A6P8RVP4_GEOSA</name>
<proteinExistence type="predicted"/>
<gene>
    <name evidence="3" type="primary">CCDC60</name>
</gene>
<dbReference type="PANTHER" id="PTHR34754">
    <property type="entry name" value="COILED-COIL DOMAIN-CONTAINING PROTEIN 60"/>
    <property type="match status" value="1"/>
</dbReference>
<dbReference type="InParanoid" id="A0A6P8RVP4"/>
<feature type="compositionally biased region" description="Polar residues" evidence="1">
    <location>
        <begin position="392"/>
        <end position="409"/>
    </location>
</feature>
<evidence type="ECO:0000313" key="2">
    <source>
        <dbReference type="Proteomes" id="UP000515159"/>
    </source>
</evidence>
<keyword evidence="2" id="KW-1185">Reference proteome</keyword>
<dbReference type="CTD" id="160777"/>
<dbReference type="Proteomes" id="UP000515159">
    <property type="component" value="Chromosome 8"/>
</dbReference>
<organism evidence="2 3">
    <name type="scientific">Geotrypetes seraphini</name>
    <name type="common">Gaboon caecilian</name>
    <name type="synonym">Caecilia seraphini</name>
    <dbReference type="NCBI Taxonomy" id="260995"/>
    <lineage>
        <taxon>Eukaryota</taxon>
        <taxon>Metazoa</taxon>
        <taxon>Chordata</taxon>
        <taxon>Craniata</taxon>
        <taxon>Vertebrata</taxon>
        <taxon>Euteleostomi</taxon>
        <taxon>Amphibia</taxon>
        <taxon>Gymnophiona</taxon>
        <taxon>Geotrypetes</taxon>
    </lineage>
</organism>